<feature type="region of interest" description="Disordered" evidence="1">
    <location>
        <begin position="1"/>
        <end position="25"/>
    </location>
</feature>
<dbReference type="AlphaFoldDB" id="A0A0F7VQ94"/>
<dbReference type="KEGG" id="sle:sle_30780"/>
<dbReference type="PANTHER" id="PTHR42976:SF1">
    <property type="entry name" value="GH18 DOMAIN-CONTAINING PROTEIN-RELATED"/>
    <property type="match status" value="1"/>
</dbReference>
<proteinExistence type="predicted"/>
<evidence type="ECO:0000313" key="3">
    <source>
        <dbReference type="Proteomes" id="UP000035016"/>
    </source>
</evidence>
<dbReference type="PANTHER" id="PTHR42976">
    <property type="entry name" value="BIFUNCTIONAL CHITINASE/LYSOZYME-RELATED"/>
    <property type="match status" value="1"/>
</dbReference>
<protein>
    <submittedName>
        <fullName evidence="2">Probable bifunctional chitinase/lysozyme</fullName>
    </submittedName>
</protein>
<name>A0A0F7VQ94_STRLW</name>
<dbReference type="Proteomes" id="UP000035016">
    <property type="component" value="Chromosome Chromosome"/>
</dbReference>
<feature type="compositionally biased region" description="Low complexity" evidence="1">
    <location>
        <begin position="1"/>
        <end position="22"/>
    </location>
</feature>
<reference evidence="2 3" key="1">
    <citation type="submission" date="2015-02" db="EMBL/GenBank/DDBJ databases">
        <authorList>
            <person name="Gomez-Escribano P.J."/>
        </authorList>
    </citation>
    <scope>NUCLEOTIDE SEQUENCE [LARGE SCALE GENOMIC DNA]</scope>
    <source>
        <strain evidence="3">C34 (DSM 42122 / NRRL B-24963)</strain>
    </source>
</reference>
<dbReference type="Gene3D" id="3.20.20.80">
    <property type="entry name" value="Glycosidases"/>
    <property type="match status" value="1"/>
</dbReference>
<dbReference type="EMBL" id="LN831790">
    <property type="protein sequence ID" value="CQR62539.1"/>
    <property type="molecule type" value="Genomic_DNA"/>
</dbReference>
<dbReference type="InterPro" id="IPR052750">
    <property type="entry name" value="GH18_Chitinase"/>
</dbReference>
<dbReference type="InterPro" id="IPR017853">
    <property type="entry name" value="GH"/>
</dbReference>
<evidence type="ECO:0000313" key="2">
    <source>
        <dbReference type="EMBL" id="CQR62539.1"/>
    </source>
</evidence>
<sequence length="358" mass="36201">MRSTRTPRSTGGTRSARSARGTTHVRHPAAGLALLLVLATAGCAARDGAADAADAAPSASPSASAAPATGYAPYVSATTASDLDTAGSPTTYNLAFVVSSGSGCVPRWGGTQAVDDPAVAARVAELKESGATVRVSFGGASGKELAATCDSAAELAEAYGAALDAAGSTRADFDIEGDELTDSASVALRSQAIALLQRERSGLEVSFTLPVMPSGLDADSLALLESANDHGVQVSTVNLMTMNYGESWTGDMGDYAVTSAEAAHTQLQRVFGLSDAAAWKGMALTSMIGVNDVAGETFTLSDAAQVRAFATGKGIAWVSAWASFRDRRCGDDSAGEDASTECSGVEQEDGAFAQAFSG</sequence>
<evidence type="ECO:0000256" key="1">
    <source>
        <dbReference type="SAM" id="MobiDB-lite"/>
    </source>
</evidence>
<accession>A0A0F7VQ94</accession>
<dbReference type="SUPFAM" id="SSF51445">
    <property type="entry name" value="(Trans)glycosidases"/>
    <property type="match status" value="1"/>
</dbReference>
<gene>
    <name evidence="2" type="primary">sle_30780</name>
</gene>
<dbReference type="CDD" id="cd06543">
    <property type="entry name" value="GH18_PF-ChiA-like"/>
    <property type="match status" value="1"/>
</dbReference>
<organism evidence="2 3">
    <name type="scientific">Streptomyces leeuwenhoekii</name>
    <dbReference type="NCBI Taxonomy" id="1437453"/>
    <lineage>
        <taxon>Bacteria</taxon>
        <taxon>Bacillati</taxon>
        <taxon>Actinomycetota</taxon>
        <taxon>Actinomycetes</taxon>
        <taxon>Kitasatosporales</taxon>
        <taxon>Streptomycetaceae</taxon>
        <taxon>Streptomyces</taxon>
    </lineage>
</organism>